<evidence type="ECO:0000313" key="2">
    <source>
        <dbReference type="WBParaSite" id="JU765_v2.g4376.t1"/>
    </source>
</evidence>
<organism evidence="1 2">
    <name type="scientific">Panagrolaimus sp. JU765</name>
    <dbReference type="NCBI Taxonomy" id="591449"/>
    <lineage>
        <taxon>Eukaryota</taxon>
        <taxon>Metazoa</taxon>
        <taxon>Ecdysozoa</taxon>
        <taxon>Nematoda</taxon>
        <taxon>Chromadorea</taxon>
        <taxon>Rhabditida</taxon>
        <taxon>Tylenchina</taxon>
        <taxon>Panagrolaimomorpha</taxon>
        <taxon>Panagrolaimoidea</taxon>
        <taxon>Panagrolaimidae</taxon>
        <taxon>Panagrolaimus</taxon>
    </lineage>
</organism>
<sequence length="232" mass="25804">MMIIFLFVSFGLSLASKKEPFCAHGNSLNVDFPDGSDKYMCFTFNSTWATFDEAESYCKDMGGHLATVANIFANAYIGGNVVFVESGDRKVSFFLGAIAGYVFVLFSANNTHFADAEASCVNYGGHLVSITADYENVFFRDLVASPSQTLTNTGVWIGYSYPNGWTDQSDVSYTFWYGNSPSPEKPYAVYIPDGTTDYSSYATYWLPVDANTSFSRYLCKKPTTFYSYIMKT</sequence>
<protein>
    <submittedName>
        <fullName evidence="2">C-type lectin domain-containing protein</fullName>
    </submittedName>
</protein>
<evidence type="ECO:0000313" key="1">
    <source>
        <dbReference type="Proteomes" id="UP000887576"/>
    </source>
</evidence>
<name>A0AC34R7W7_9BILA</name>
<dbReference type="Proteomes" id="UP000887576">
    <property type="component" value="Unplaced"/>
</dbReference>
<accession>A0AC34R7W7</accession>
<reference evidence="2" key="1">
    <citation type="submission" date="2022-11" db="UniProtKB">
        <authorList>
            <consortium name="WormBaseParasite"/>
        </authorList>
    </citation>
    <scope>IDENTIFICATION</scope>
</reference>
<dbReference type="WBParaSite" id="JU765_v2.g4376.t1">
    <property type="protein sequence ID" value="JU765_v2.g4376.t1"/>
    <property type="gene ID" value="JU765_v2.g4376"/>
</dbReference>
<proteinExistence type="predicted"/>